<dbReference type="InterPro" id="IPR058240">
    <property type="entry name" value="rSAM_sf"/>
</dbReference>
<organism evidence="1">
    <name type="scientific">marine sediment metagenome</name>
    <dbReference type="NCBI Taxonomy" id="412755"/>
    <lineage>
        <taxon>unclassified sequences</taxon>
        <taxon>metagenomes</taxon>
        <taxon>ecological metagenomes</taxon>
    </lineage>
</organism>
<feature type="non-terminal residue" evidence="1">
    <location>
        <position position="1"/>
    </location>
</feature>
<dbReference type="SUPFAM" id="SSF102114">
    <property type="entry name" value="Radical SAM enzymes"/>
    <property type="match status" value="1"/>
</dbReference>
<gene>
    <name evidence="1" type="ORF">S06H3_31470</name>
</gene>
<reference evidence="1" key="1">
    <citation type="journal article" date="2014" name="Front. Microbiol.">
        <title>High frequency of phylogenetically diverse reductive dehalogenase-homologous genes in deep subseafloor sedimentary metagenomes.</title>
        <authorList>
            <person name="Kawai M."/>
            <person name="Futagami T."/>
            <person name="Toyoda A."/>
            <person name="Takaki Y."/>
            <person name="Nishi S."/>
            <person name="Hori S."/>
            <person name="Arai W."/>
            <person name="Tsubouchi T."/>
            <person name="Morono Y."/>
            <person name="Uchiyama I."/>
            <person name="Ito T."/>
            <person name="Fujiyama A."/>
            <person name="Inagaki F."/>
            <person name="Takami H."/>
        </authorList>
    </citation>
    <scope>NUCLEOTIDE SEQUENCE</scope>
    <source>
        <strain evidence="1">Expedition CK06-06</strain>
    </source>
</reference>
<protein>
    <submittedName>
        <fullName evidence="1">Uncharacterized protein</fullName>
    </submittedName>
</protein>
<sequence length="36" mass="3858">IYAKITGVPKLERVLEGVDAALDAGLHPVKLNMLVL</sequence>
<name>X1N4W2_9ZZZZ</name>
<accession>X1N4W2</accession>
<evidence type="ECO:0000313" key="1">
    <source>
        <dbReference type="EMBL" id="GAI21895.1"/>
    </source>
</evidence>
<dbReference type="EMBL" id="BARV01018637">
    <property type="protein sequence ID" value="GAI21895.1"/>
    <property type="molecule type" value="Genomic_DNA"/>
</dbReference>
<comment type="caution">
    <text evidence="1">The sequence shown here is derived from an EMBL/GenBank/DDBJ whole genome shotgun (WGS) entry which is preliminary data.</text>
</comment>
<dbReference type="AlphaFoldDB" id="X1N4W2"/>
<proteinExistence type="predicted"/>